<keyword evidence="1" id="KW-0812">Transmembrane</keyword>
<organism evidence="2 3">
    <name type="scientific">Heyndrickxia coagulans</name>
    <name type="common">Weizmannia coagulans</name>
    <dbReference type="NCBI Taxonomy" id="1398"/>
    <lineage>
        <taxon>Bacteria</taxon>
        <taxon>Bacillati</taxon>
        <taxon>Bacillota</taxon>
        <taxon>Bacilli</taxon>
        <taxon>Bacillales</taxon>
        <taxon>Bacillaceae</taxon>
        <taxon>Heyndrickxia</taxon>
    </lineage>
</organism>
<accession>A0A133L1Q6</accession>
<feature type="transmembrane region" description="Helical" evidence="1">
    <location>
        <begin position="6"/>
        <end position="27"/>
    </location>
</feature>
<feature type="transmembrane region" description="Helical" evidence="1">
    <location>
        <begin position="68"/>
        <end position="87"/>
    </location>
</feature>
<dbReference type="RefSeq" id="WP_017550864.1">
    <property type="nucleotide sequence ID" value="NZ_KQ955793.1"/>
</dbReference>
<proteinExistence type="predicted"/>
<keyword evidence="1" id="KW-1133">Transmembrane helix</keyword>
<dbReference type="PATRIC" id="fig|1398.22.peg.282"/>
<sequence length="209" mass="24586">MSLSVQFYTMLAMIAMGSFFGGTLDTYNRFLQRRKRKRWVVFVHDVLFWLCQSLLLFYVLFLVNAGEVRFYIFIALLCGFAAYQALFKNGYLKLLEWCIQAALRIGRFTAGMFRLLVFRPAKGFVLLLFALFLGAGRLLYTIVKMMAKMVIWILKTGLKPFSVLGVFLWRINPLRASFERFFKKTAGLWKTIQNKFIKLKNRIGRFFKR</sequence>
<dbReference type="AlphaFoldDB" id="A0A133L1Q6"/>
<keyword evidence="1" id="KW-0472">Membrane</keyword>
<evidence type="ECO:0000313" key="2">
    <source>
        <dbReference type="EMBL" id="KWZ85774.1"/>
    </source>
</evidence>
<feature type="transmembrane region" description="Helical" evidence="1">
    <location>
        <begin position="39"/>
        <end position="62"/>
    </location>
</feature>
<name>A0A133L1Q6_HEYCO</name>
<dbReference type="InterPro" id="IPR019074">
    <property type="entry name" value="YabQ"/>
</dbReference>
<evidence type="ECO:0000256" key="1">
    <source>
        <dbReference type="SAM" id="Phobius"/>
    </source>
</evidence>
<dbReference type="GeneID" id="93257986"/>
<dbReference type="NCBIfam" id="TIGR02893">
    <property type="entry name" value="spore_yabQ"/>
    <property type="match status" value="1"/>
</dbReference>
<evidence type="ECO:0000313" key="3">
    <source>
        <dbReference type="Proteomes" id="UP000070376"/>
    </source>
</evidence>
<protein>
    <submittedName>
        <fullName evidence="2">Spore cortex biosynthesis protein YabQ</fullName>
    </submittedName>
</protein>
<dbReference type="EMBL" id="LRPN01000011">
    <property type="protein sequence ID" value="KWZ85774.1"/>
    <property type="molecule type" value="Genomic_DNA"/>
</dbReference>
<dbReference type="Proteomes" id="UP000070376">
    <property type="component" value="Unassembled WGS sequence"/>
</dbReference>
<dbReference type="Pfam" id="PF09578">
    <property type="entry name" value="Spore_YabQ"/>
    <property type="match status" value="1"/>
</dbReference>
<comment type="caution">
    <text evidence="2">The sequence shown here is derived from an EMBL/GenBank/DDBJ whole genome shotgun (WGS) entry which is preliminary data.</text>
</comment>
<feature type="transmembrane region" description="Helical" evidence="1">
    <location>
        <begin position="149"/>
        <end position="171"/>
    </location>
</feature>
<reference evidence="3" key="1">
    <citation type="submission" date="2016-01" db="EMBL/GenBank/DDBJ databases">
        <authorList>
            <person name="Mitreva M."/>
            <person name="Pepin K.H."/>
            <person name="Mihindukulasuriya K.A."/>
            <person name="Fulton R."/>
            <person name="Fronick C."/>
            <person name="O'Laughlin M."/>
            <person name="Miner T."/>
            <person name="Herter B."/>
            <person name="Rosa B.A."/>
            <person name="Cordes M."/>
            <person name="Tomlinson C."/>
            <person name="Wollam A."/>
            <person name="Palsikar V.B."/>
            <person name="Mardis E.R."/>
            <person name="Wilson R.K."/>
        </authorList>
    </citation>
    <scope>NUCLEOTIDE SEQUENCE [LARGE SCALE GENOMIC DNA]</scope>
    <source>
        <strain evidence="3">GED7749B</strain>
    </source>
</reference>
<gene>
    <name evidence="2" type="ORF">HMPREF3213_00284</name>
</gene>